<evidence type="ECO:0000313" key="1">
    <source>
        <dbReference type="EMBL" id="BBF68807.1"/>
    </source>
</evidence>
<dbReference type="Proteomes" id="UP001059971">
    <property type="component" value="Chromosome 1"/>
</dbReference>
<sequence length="114" mass="12165">MPNPTVIDIPHNLGREEARRRMAKGVGKLASHIPGGAATVTHSWPSTDRLALTVATMGVEVPCTVDAEEERLRVTLELPGMLRLMAGPIAAIVKSQGERLMLSDGTAKASRLQS</sequence>
<evidence type="ECO:0008006" key="3">
    <source>
        <dbReference type="Google" id="ProtNLM"/>
    </source>
</evidence>
<dbReference type="Pfam" id="PF09650">
    <property type="entry name" value="PHA_gran_rgn"/>
    <property type="match status" value="1"/>
</dbReference>
<evidence type="ECO:0000313" key="2">
    <source>
        <dbReference type="Proteomes" id="UP001059971"/>
    </source>
</evidence>
<dbReference type="EMBL" id="AP018817">
    <property type="protein sequence ID" value="BBF68807.1"/>
    <property type="molecule type" value="Genomic_DNA"/>
</dbReference>
<accession>A0ABN5WHN5</accession>
<keyword evidence="2" id="KW-1185">Reference proteome</keyword>
<organism evidence="1 2">
    <name type="scientific">Sphingomonas bisphenolicum</name>
    <dbReference type="NCBI Taxonomy" id="296544"/>
    <lineage>
        <taxon>Bacteria</taxon>
        <taxon>Pseudomonadati</taxon>
        <taxon>Pseudomonadota</taxon>
        <taxon>Alphaproteobacteria</taxon>
        <taxon>Sphingomonadales</taxon>
        <taxon>Sphingomonadaceae</taxon>
        <taxon>Sphingomonas</taxon>
    </lineage>
</organism>
<proteinExistence type="predicted"/>
<reference evidence="1" key="1">
    <citation type="submission" date="2018-07" db="EMBL/GenBank/DDBJ databases">
        <title>Complete genome sequence of Sphingomonas bisphenolicum strain AO1, a bisphenol A degradative bacterium isolated from Japanese farm field.</title>
        <authorList>
            <person name="Murakami M."/>
            <person name="Koh M."/>
            <person name="Koba S."/>
            <person name="Matsumura Y."/>
        </authorList>
    </citation>
    <scope>NUCLEOTIDE SEQUENCE</scope>
    <source>
        <strain evidence="1">AO1</strain>
    </source>
</reference>
<dbReference type="RefSeq" id="WP_261936113.1">
    <property type="nucleotide sequence ID" value="NZ_AP018817.1"/>
</dbReference>
<protein>
    <recommendedName>
        <fullName evidence="3">Polyhydroxyalkanoic acid system protein</fullName>
    </recommendedName>
</protein>
<dbReference type="InterPro" id="IPR013433">
    <property type="entry name" value="PHA_gran_rgn"/>
</dbReference>
<gene>
    <name evidence="1" type="ORF">SBA_ch1_10070</name>
</gene>
<name>A0ABN5WHN5_9SPHN</name>